<evidence type="ECO:0000256" key="2">
    <source>
        <dbReference type="SAM" id="MobiDB-lite"/>
    </source>
</evidence>
<feature type="region of interest" description="Disordered" evidence="2">
    <location>
        <begin position="1"/>
        <end position="64"/>
    </location>
</feature>
<evidence type="ECO:0000313" key="4">
    <source>
        <dbReference type="Proteomes" id="UP001189429"/>
    </source>
</evidence>
<comment type="caution">
    <text evidence="3">The sequence shown here is derived from an EMBL/GenBank/DDBJ whole genome shotgun (WGS) entry which is preliminary data.</text>
</comment>
<evidence type="ECO:0000256" key="1">
    <source>
        <dbReference type="SAM" id="Coils"/>
    </source>
</evidence>
<feature type="non-terminal residue" evidence="3">
    <location>
        <position position="264"/>
    </location>
</feature>
<dbReference type="EMBL" id="CAUYUJ010000001">
    <property type="protein sequence ID" value="CAK0788083.1"/>
    <property type="molecule type" value="Genomic_DNA"/>
</dbReference>
<sequence>LEQLEDAPTFPSQEVKSGKGKVQGKGAAPSRFTDPNPQKRRALPGEAPHDDADAELPPALDDEMPEGYEDFIRQLCRAEFDSIKEDFGDSIAKTAAESNKPLLAAVENLRALVQAHTETLEADVRKVATPQLDSLSRRLQAQIDQQKGVIDAHTSSIAKHDQDLVDIRREMAELRKELALAEARPRPQSQVPAGFNRDIDTTMVVAISQRPSSLESVREVLAPWLSSIGFESANNDYQIAAKGTVPCKRFEIKFKGPVGVASRK</sequence>
<reference evidence="3" key="1">
    <citation type="submission" date="2023-10" db="EMBL/GenBank/DDBJ databases">
        <authorList>
            <person name="Chen Y."/>
            <person name="Shah S."/>
            <person name="Dougan E. K."/>
            <person name="Thang M."/>
            <person name="Chan C."/>
        </authorList>
    </citation>
    <scope>NUCLEOTIDE SEQUENCE [LARGE SCALE GENOMIC DNA]</scope>
</reference>
<evidence type="ECO:0000313" key="3">
    <source>
        <dbReference type="EMBL" id="CAK0788083.1"/>
    </source>
</evidence>
<gene>
    <name evidence="3" type="ORF">PCOR1329_LOCUS52</name>
</gene>
<dbReference type="Proteomes" id="UP001189429">
    <property type="component" value="Unassembled WGS sequence"/>
</dbReference>
<accession>A0ABN9P620</accession>
<feature type="coiled-coil region" evidence="1">
    <location>
        <begin position="157"/>
        <end position="184"/>
    </location>
</feature>
<name>A0ABN9P620_9DINO</name>
<proteinExistence type="predicted"/>
<keyword evidence="4" id="KW-1185">Reference proteome</keyword>
<protein>
    <submittedName>
        <fullName evidence="3">Uncharacterized protein</fullName>
    </submittedName>
</protein>
<keyword evidence="1" id="KW-0175">Coiled coil</keyword>
<feature type="non-terminal residue" evidence="3">
    <location>
        <position position="1"/>
    </location>
</feature>
<organism evidence="3 4">
    <name type="scientific">Prorocentrum cordatum</name>
    <dbReference type="NCBI Taxonomy" id="2364126"/>
    <lineage>
        <taxon>Eukaryota</taxon>
        <taxon>Sar</taxon>
        <taxon>Alveolata</taxon>
        <taxon>Dinophyceae</taxon>
        <taxon>Prorocentrales</taxon>
        <taxon>Prorocentraceae</taxon>
        <taxon>Prorocentrum</taxon>
    </lineage>
</organism>